<dbReference type="STRING" id="1249481.D641_0109320"/>
<organism evidence="3 4">
    <name type="scientific">Brachybacterium muris UCD-AY4</name>
    <dbReference type="NCBI Taxonomy" id="1249481"/>
    <lineage>
        <taxon>Bacteria</taxon>
        <taxon>Bacillati</taxon>
        <taxon>Actinomycetota</taxon>
        <taxon>Actinomycetes</taxon>
        <taxon>Micrococcales</taxon>
        <taxon>Dermabacteraceae</taxon>
        <taxon>Brachybacterium</taxon>
    </lineage>
</organism>
<comment type="caution">
    <text evidence="3">The sequence shown here is derived from an EMBL/GenBank/DDBJ whole genome shotgun (WGS) entry which is preliminary data.</text>
</comment>
<evidence type="ECO:0000256" key="1">
    <source>
        <dbReference type="SAM" id="MobiDB-lite"/>
    </source>
</evidence>
<feature type="compositionally biased region" description="Gly residues" evidence="1">
    <location>
        <begin position="62"/>
        <end position="73"/>
    </location>
</feature>
<dbReference type="AlphaFoldDB" id="A0A022KWD6"/>
<dbReference type="InterPro" id="IPR001375">
    <property type="entry name" value="Peptidase_S9_cat"/>
</dbReference>
<keyword evidence="3" id="KW-0378">Hydrolase</keyword>
<dbReference type="InterPro" id="IPR029058">
    <property type="entry name" value="AB_hydrolase_fold"/>
</dbReference>
<evidence type="ECO:0000313" key="3">
    <source>
        <dbReference type="EMBL" id="EYT49147.1"/>
    </source>
</evidence>
<dbReference type="GO" id="GO:0008236">
    <property type="term" value="F:serine-type peptidase activity"/>
    <property type="evidence" value="ECO:0007669"/>
    <property type="project" value="InterPro"/>
</dbReference>
<feature type="region of interest" description="Disordered" evidence="1">
    <location>
        <begin position="62"/>
        <end position="85"/>
    </location>
</feature>
<dbReference type="Gene3D" id="2.120.10.30">
    <property type="entry name" value="TolB, C-terminal domain"/>
    <property type="match status" value="1"/>
</dbReference>
<dbReference type="GO" id="GO:0004177">
    <property type="term" value="F:aminopeptidase activity"/>
    <property type="evidence" value="ECO:0007669"/>
    <property type="project" value="UniProtKB-KW"/>
</dbReference>
<protein>
    <submittedName>
        <fullName evidence="3">Dipeptidyl aminopeptidase</fullName>
    </submittedName>
</protein>
<dbReference type="PANTHER" id="PTHR43056">
    <property type="entry name" value="PEPTIDASE S9 PROLYL OLIGOPEPTIDASE"/>
    <property type="match status" value="1"/>
</dbReference>
<keyword evidence="3" id="KW-0031">Aminopeptidase</keyword>
<dbReference type="Pfam" id="PF00326">
    <property type="entry name" value="Peptidase_S9"/>
    <property type="match status" value="1"/>
</dbReference>
<dbReference type="EMBL" id="AORC01000010">
    <property type="protein sequence ID" value="EYT49147.1"/>
    <property type="molecule type" value="Genomic_DNA"/>
</dbReference>
<gene>
    <name evidence="3" type="ORF">D641_0109320</name>
</gene>
<dbReference type="PANTHER" id="PTHR43056:SF5">
    <property type="entry name" value="PEPTIDASE S9 PROLYL OLIGOPEPTIDASE CATALYTIC DOMAIN-CONTAINING PROTEIN"/>
    <property type="match status" value="1"/>
</dbReference>
<dbReference type="OrthoDB" id="128799at2"/>
<dbReference type="InterPro" id="IPR011042">
    <property type="entry name" value="6-blade_b-propeller_TolB-like"/>
</dbReference>
<proteinExistence type="predicted"/>
<reference evidence="3 4" key="1">
    <citation type="journal article" date="2013" name="Genome Announc.">
        <title>Draft genome sequence of an Actinobacterium, Brachybacterium muris strain UCD-AY4.</title>
        <authorList>
            <person name="Lo J.R."/>
            <person name="Lang J.M."/>
            <person name="Darling A.E."/>
            <person name="Eisen J.A."/>
            <person name="Coil D.A."/>
        </authorList>
    </citation>
    <scope>NUCLEOTIDE SEQUENCE [LARGE SCALE GENOMIC DNA]</scope>
    <source>
        <strain evidence="3 4">UCD-AY4</strain>
    </source>
</reference>
<dbReference type="Gene3D" id="3.40.50.1820">
    <property type="entry name" value="alpha/beta hydrolase"/>
    <property type="match status" value="1"/>
</dbReference>
<dbReference type="InterPro" id="IPR050585">
    <property type="entry name" value="Xaa-Pro_dipeptidyl-ppase/CocE"/>
</dbReference>
<sequence length="731" mass="77769">MVTTLPYGSWPSPISAELLATGGTRLGSPRLVGNEVWWTEGIATEEGRMAIVRTPGPVALPGVGGDGEGGAAGEGVAESPVAESPVAEAPVADAPAPVTVLPAPYSARSRVHEYGGAAWLALTAADLVADGSDNPHDPEHRPVVVFVNFADQRVYSFIEGEEPRPLTPVGPEVPSAHGPSLRWADPTPVTLADGTVEVWWVCEDHTGGADGPRTGEDGAPHIERCIAAVPLDGSGAEDPSAIHRVTPASRFVAFPRLSPDGTHVAWISWEHPQMPWDGTELHVAPLISGSAGTGEVIAGDTGTSVLQPEWLDDGHLMFISDRSGWWNPWVWSADDGTRQVLEVEQEFAEPMWSIGATSYQVIDADHALVQYGRAATGLAVLTVSTGELAGLDCPLTEYVGMELRDDGLLAVSGSSPTQFAAIYTARLDTARAATARLSPLTLLRSSRTDAPAESVLPRGETIEVPLPDGGVVHAIVYRPRQECFTGPEDELPPFIARVHGGPTGHVPPVLSLPVAYYTSRGLGVVEVNYGGSTGYGRAYRDRLKGQWGVVDVADTVAVMDHLVAQGIADSKRLAIEGGSAGGWTTLACLTRTSTFAAGVSSFGVAELERFRLDTHDFESRYIDQLVGPYPERRDLYVERAPLSHVNELEVPVLLLQGDEDRIVPPSQSEMVRDALAAKGIPHAYILFEGEQHGFRKAASIIRATEAALSFYGQVLGFSPLDVPVLELRTTA</sequence>
<accession>A0A022KWD6</accession>
<keyword evidence="3" id="KW-0645">Protease</keyword>
<dbReference type="SUPFAM" id="SSF53474">
    <property type="entry name" value="alpha/beta-Hydrolases"/>
    <property type="match status" value="1"/>
</dbReference>
<keyword evidence="4" id="KW-1185">Reference proteome</keyword>
<feature type="compositionally biased region" description="Low complexity" evidence="1">
    <location>
        <begin position="74"/>
        <end position="85"/>
    </location>
</feature>
<dbReference type="SUPFAM" id="SSF82171">
    <property type="entry name" value="DPP6 N-terminal domain-like"/>
    <property type="match status" value="1"/>
</dbReference>
<dbReference type="GO" id="GO:0006508">
    <property type="term" value="P:proteolysis"/>
    <property type="evidence" value="ECO:0007669"/>
    <property type="project" value="InterPro"/>
</dbReference>
<name>A0A022KWD6_9MICO</name>
<dbReference type="Proteomes" id="UP000019754">
    <property type="component" value="Unassembled WGS sequence"/>
</dbReference>
<evidence type="ECO:0000259" key="2">
    <source>
        <dbReference type="Pfam" id="PF00326"/>
    </source>
</evidence>
<evidence type="ECO:0000313" key="4">
    <source>
        <dbReference type="Proteomes" id="UP000019754"/>
    </source>
</evidence>
<feature type="domain" description="Peptidase S9 prolyl oligopeptidase catalytic" evidence="2">
    <location>
        <begin position="514"/>
        <end position="716"/>
    </location>
</feature>
<dbReference type="HOGENOM" id="CLU_012236_1_0_11"/>
<dbReference type="RefSeq" id="WP_017823391.1">
    <property type="nucleotide sequence ID" value="NZ_AORC01000010.1"/>
</dbReference>